<feature type="domain" description="TFIIS central" evidence="2">
    <location>
        <begin position="346"/>
        <end position="470"/>
    </location>
</feature>
<evidence type="ECO:0000259" key="2">
    <source>
        <dbReference type="PROSITE" id="PS51321"/>
    </source>
</evidence>
<feature type="compositionally biased region" description="Basic and acidic residues" evidence="1">
    <location>
        <begin position="637"/>
        <end position="661"/>
    </location>
</feature>
<protein>
    <recommendedName>
        <fullName evidence="2">TFIIS central domain-containing protein</fullName>
    </recommendedName>
</protein>
<dbReference type="InterPro" id="IPR003618">
    <property type="entry name" value="TFIIS_cen_dom"/>
</dbReference>
<dbReference type="CDD" id="cd21538">
    <property type="entry name" value="SPOC_TFIIS"/>
    <property type="match status" value="1"/>
</dbReference>
<feature type="compositionally biased region" description="Basic residues" evidence="1">
    <location>
        <begin position="844"/>
        <end position="858"/>
    </location>
</feature>
<dbReference type="GO" id="GO:0006351">
    <property type="term" value="P:DNA-templated transcription"/>
    <property type="evidence" value="ECO:0007669"/>
    <property type="project" value="InterPro"/>
</dbReference>
<proteinExistence type="predicted"/>
<dbReference type="PANTHER" id="PTHR11477:SF20">
    <property type="entry name" value="SPOC DOMAIN _ TRANSCRIPTION ELONGATION FACTOR S-II PROTEIN"/>
    <property type="match status" value="1"/>
</dbReference>
<comment type="caution">
    <text evidence="3">The sequence shown here is derived from an EMBL/GenBank/DDBJ whole genome shotgun (WGS) entry which is preliminary data.</text>
</comment>
<reference evidence="3" key="1">
    <citation type="submission" date="2023-07" db="EMBL/GenBank/DDBJ databases">
        <title>draft genome sequence of fig (Ficus carica).</title>
        <authorList>
            <person name="Takahashi T."/>
            <person name="Nishimura K."/>
        </authorList>
    </citation>
    <scope>NUCLEOTIDE SEQUENCE</scope>
</reference>
<evidence type="ECO:0000256" key="1">
    <source>
        <dbReference type="SAM" id="MobiDB-lite"/>
    </source>
</evidence>
<dbReference type="SUPFAM" id="SSF46942">
    <property type="entry name" value="Elongation factor TFIIS domain 2"/>
    <property type="match status" value="1"/>
</dbReference>
<gene>
    <name evidence="3" type="ORF">TIFTF001_014416</name>
</gene>
<dbReference type="Proteomes" id="UP001187192">
    <property type="component" value="Unassembled WGS sequence"/>
</dbReference>
<feature type="compositionally biased region" description="Low complexity" evidence="1">
    <location>
        <begin position="173"/>
        <end position="185"/>
    </location>
</feature>
<feature type="compositionally biased region" description="Polar residues" evidence="1">
    <location>
        <begin position="499"/>
        <end position="509"/>
    </location>
</feature>
<dbReference type="Gene3D" id="1.10.472.30">
    <property type="entry name" value="Transcription elongation factor S-II, central domain"/>
    <property type="match status" value="1"/>
</dbReference>
<dbReference type="GO" id="GO:0005634">
    <property type="term" value="C:nucleus"/>
    <property type="evidence" value="ECO:0007669"/>
    <property type="project" value="TreeGrafter"/>
</dbReference>
<sequence>MSNNLVSQQLPVPSMQMGQLEPILNKMDSSISEMQMGVVGSVGYMSGHPVSQPFPASNRQTALISDNSLSRGFPSMEMQTGKIGQIGSMLNNEEQMSAPFKRKTPMEPICQDQTLENMSMSQKRVAQMQHRPWLPQISALNKRTMQLESMPISPGSHNSPTANKKMVKTEFFSSKSGSQRMSSQKNQTARAQPPTKVSTESSESVRSKMREQLATALSLVTQQGNKSLDMRDNSPGEAVSCPENRGNNQPAGSALAAAAAVDRVNKQSNNSVEIFSAQKNNDAQGEFEKILADARTGGSTLSSICDGREFQSSNVLSYDVPFGDNFFVKDELLQGNGLSWVLDSDLDMAEKKEIQNAEEPKLDHEDVGGDRVEQAYQSPQDLAFDIEEELFKLFGGVNKKYKEKGRSLLFNLKDRNNPELRERVVAGEISPERLCSMTAEELASEELSQWRMAKAEELAQMVVLPDSDVDIRRLVRKTHKGEFQVEVDQDDSTPVDISGGSSSLAQSQPKSKEIETRTSKPVVKKGKVNASGENSNLEGHDTSCTLTIPSNEESDFMHGLMVDDGLKDVEFLPPIVSLDEFMESLDSEPPFENLPLDSERMTPVSEKDDSKTGSVVKSSVDASSKKRDDVDVTQMNKDADVKSDDNHVDSKLDDGHTDVKPRGNLLDVKSSDSPLKTESTRARSGRPKGEHVWGGSLQLTVSSTANVVCLYKSGEKTSANEWPGFIEIKGRVRLEAFEKFLQELPLSRSRAVMVVHCVLKESSENERAALQEVADSYVLDERVGFAEPASGVELYFCPPHNKTLEMLGKIIQKEHIEALNELDNGLIGVIVWRKLSSISPKSSSSHHKHVSKKQHFTSRRQQDSPLNSNFEPKSALPLGPPPANSGPSLDDDEDDIPPGFGPLAARDEDDLPEFNFSGGSNPPMSRFSSQKSTRGPGMAVLRAPQTSHPVELVRELIHKYGQNNASALPGNWKDKGRSGVAAQPWNDDDDDIPEWQPQAPQQQVHNFQQQMLRPHLVNHSHLASQQRTHQTMLPLQSLQPPSINATNGSENPALWQQQQQQQGTWWVPPGQAGGIRPSSVGLQPDAGQFYGAPSRGVGGQPGLSWQQNVPKSRGF</sequence>
<name>A0AA88AR96_FICCA</name>
<feature type="region of interest" description="Disordered" evidence="1">
    <location>
        <begin position="489"/>
        <end position="543"/>
    </location>
</feature>
<organism evidence="3 4">
    <name type="scientific">Ficus carica</name>
    <name type="common">Common fig</name>
    <dbReference type="NCBI Taxonomy" id="3494"/>
    <lineage>
        <taxon>Eukaryota</taxon>
        <taxon>Viridiplantae</taxon>
        <taxon>Streptophyta</taxon>
        <taxon>Embryophyta</taxon>
        <taxon>Tracheophyta</taxon>
        <taxon>Spermatophyta</taxon>
        <taxon>Magnoliopsida</taxon>
        <taxon>eudicotyledons</taxon>
        <taxon>Gunneridae</taxon>
        <taxon>Pentapetalae</taxon>
        <taxon>rosids</taxon>
        <taxon>fabids</taxon>
        <taxon>Rosales</taxon>
        <taxon>Moraceae</taxon>
        <taxon>Ficeae</taxon>
        <taxon>Ficus</taxon>
    </lineage>
</organism>
<feature type="region of interest" description="Disordered" evidence="1">
    <location>
        <begin position="1073"/>
        <end position="1115"/>
    </location>
</feature>
<dbReference type="Pfam" id="PF07744">
    <property type="entry name" value="SPOC"/>
    <property type="match status" value="1"/>
</dbReference>
<feature type="region of interest" description="Disordered" evidence="1">
    <location>
        <begin position="586"/>
        <end position="692"/>
    </location>
</feature>
<evidence type="ECO:0000313" key="3">
    <source>
        <dbReference type="EMBL" id="GMN45231.1"/>
    </source>
</evidence>
<feature type="compositionally biased region" description="Polar residues" evidence="1">
    <location>
        <begin position="186"/>
        <end position="202"/>
    </location>
</feature>
<dbReference type="PANTHER" id="PTHR11477">
    <property type="entry name" value="TRANSCRIPTION FACTOR S-II ZINC FINGER DOMAIN-CONTAINING PROTEIN"/>
    <property type="match status" value="1"/>
</dbReference>
<feature type="region of interest" description="Disordered" evidence="1">
    <location>
        <begin position="172"/>
        <end position="210"/>
    </location>
</feature>
<evidence type="ECO:0000313" key="4">
    <source>
        <dbReference type="Proteomes" id="UP001187192"/>
    </source>
</evidence>
<accession>A0AA88AR96</accession>
<dbReference type="InterPro" id="IPR012921">
    <property type="entry name" value="SPOC_C"/>
</dbReference>
<dbReference type="SMART" id="SM00510">
    <property type="entry name" value="TFS2M"/>
    <property type="match status" value="1"/>
</dbReference>
<dbReference type="InterPro" id="IPR036575">
    <property type="entry name" value="TFIIS_cen_dom_sf"/>
</dbReference>
<feature type="region of interest" description="Disordered" evidence="1">
    <location>
        <begin position="839"/>
        <end position="939"/>
    </location>
</feature>
<dbReference type="AlphaFoldDB" id="A0AA88AR96"/>
<feature type="compositionally biased region" description="Polar residues" evidence="1">
    <location>
        <begin position="917"/>
        <end position="933"/>
    </location>
</feature>
<dbReference type="EMBL" id="BTGU01000020">
    <property type="protein sequence ID" value="GMN45231.1"/>
    <property type="molecule type" value="Genomic_DNA"/>
</dbReference>
<dbReference type="Pfam" id="PF07500">
    <property type="entry name" value="TFIIS_M"/>
    <property type="match status" value="1"/>
</dbReference>
<keyword evidence="4" id="KW-1185">Reference proteome</keyword>
<feature type="compositionally biased region" description="Basic and acidic residues" evidence="1">
    <location>
        <begin position="597"/>
        <end position="611"/>
    </location>
</feature>
<dbReference type="PROSITE" id="PS51321">
    <property type="entry name" value="TFIIS_CENTRAL"/>
    <property type="match status" value="1"/>
</dbReference>
<feature type="region of interest" description="Disordered" evidence="1">
    <location>
        <begin position="223"/>
        <end position="251"/>
    </location>
</feature>
<feature type="compositionally biased region" description="Polar residues" evidence="1">
    <location>
        <begin position="531"/>
        <end position="543"/>
    </location>
</feature>
<feature type="compositionally biased region" description="Polar residues" evidence="1">
    <location>
        <begin position="1103"/>
        <end position="1115"/>
    </location>
</feature>